<dbReference type="Proteomes" id="UP000708208">
    <property type="component" value="Unassembled WGS sequence"/>
</dbReference>
<reference evidence="1" key="1">
    <citation type="submission" date="2021-06" db="EMBL/GenBank/DDBJ databases">
        <authorList>
            <person name="Hodson N. C."/>
            <person name="Mongue J. A."/>
            <person name="Jaron S. K."/>
        </authorList>
    </citation>
    <scope>NUCLEOTIDE SEQUENCE</scope>
</reference>
<evidence type="ECO:0000313" key="2">
    <source>
        <dbReference type="Proteomes" id="UP000708208"/>
    </source>
</evidence>
<dbReference type="EMBL" id="CAJVCH010034930">
    <property type="protein sequence ID" value="CAG7715941.1"/>
    <property type="molecule type" value="Genomic_DNA"/>
</dbReference>
<keyword evidence="2" id="KW-1185">Reference proteome</keyword>
<evidence type="ECO:0000313" key="1">
    <source>
        <dbReference type="EMBL" id="CAG7715941.1"/>
    </source>
</evidence>
<comment type="caution">
    <text evidence="1">The sequence shown here is derived from an EMBL/GenBank/DDBJ whole genome shotgun (WGS) entry which is preliminary data.</text>
</comment>
<accession>A0A8J2J8T1</accession>
<gene>
    <name evidence="1" type="ORF">AFUS01_LOCUS5476</name>
</gene>
<protein>
    <submittedName>
        <fullName evidence="1">Uncharacterized protein</fullName>
    </submittedName>
</protein>
<proteinExistence type="predicted"/>
<dbReference type="AlphaFoldDB" id="A0A8J2J8T1"/>
<feature type="non-terminal residue" evidence="1">
    <location>
        <position position="1"/>
    </location>
</feature>
<name>A0A8J2J8T1_9HEXA</name>
<organism evidence="1 2">
    <name type="scientific">Allacma fusca</name>
    <dbReference type="NCBI Taxonomy" id="39272"/>
    <lineage>
        <taxon>Eukaryota</taxon>
        <taxon>Metazoa</taxon>
        <taxon>Ecdysozoa</taxon>
        <taxon>Arthropoda</taxon>
        <taxon>Hexapoda</taxon>
        <taxon>Collembola</taxon>
        <taxon>Symphypleona</taxon>
        <taxon>Sminthuridae</taxon>
        <taxon>Allacma</taxon>
    </lineage>
</organism>
<sequence>MAVVITKELNYYMLRIVTVNNHHMVDYSTIQEPIQLLDPPISQYWRAENPIIHPKLFTISRVSPKPSDLNVKLSSYWTGLKSLASVFVLKYVQNEGRIQEGWFICAYCIPTEPNRVKSYHFNCENTGKTCYYRMMEDGYLGAVQ</sequence>